<dbReference type="PANTHER" id="PTHR21174:SF0">
    <property type="entry name" value="HD PHOSPHOHYDROLASE FAMILY PROTEIN-RELATED"/>
    <property type="match status" value="1"/>
</dbReference>
<dbReference type="PANTHER" id="PTHR21174">
    <property type="match status" value="1"/>
</dbReference>
<dbReference type="InterPro" id="IPR009218">
    <property type="entry name" value="HD_phosphohydro"/>
</dbReference>
<dbReference type="PIRSF" id="PIRSF035170">
    <property type="entry name" value="HD_phosphohydro"/>
    <property type="match status" value="1"/>
</dbReference>
<dbReference type="Proteomes" id="UP000278673">
    <property type="component" value="Unassembled WGS sequence"/>
</dbReference>
<proteinExistence type="predicted"/>
<gene>
    <name evidence="1" type="ORF">EBN88_10235</name>
</gene>
<sequence>MATLDETELTERYAALPDGGGREVGAPLLARWREPHRRYHNEDHLRFLLARLDELAGSAADPVAVELAGWFHDAVYDPRGADNEERSAELAEAALPHSARRAEVARLVRLTAGHRPAPGDTNGATLCDADLAVLAGSPEEYAAYAAAVRVEYGHLADSEFAAGRGEVLRQLLARPRLFHTAYGGEHWEPTARFNLAAELALLS</sequence>
<evidence type="ECO:0000313" key="1">
    <source>
        <dbReference type="EMBL" id="RMI41834.1"/>
    </source>
</evidence>
<dbReference type="AlphaFoldDB" id="A0A3M2LWC2"/>
<comment type="caution">
    <text evidence="1">The sequence shown here is derived from an EMBL/GenBank/DDBJ whole genome shotgun (WGS) entry which is preliminary data.</text>
</comment>
<evidence type="ECO:0000313" key="2">
    <source>
        <dbReference type="Proteomes" id="UP000278673"/>
    </source>
</evidence>
<keyword evidence="2" id="KW-1185">Reference proteome</keyword>
<dbReference type="GO" id="GO:0016787">
    <property type="term" value="F:hydrolase activity"/>
    <property type="evidence" value="ECO:0007669"/>
    <property type="project" value="UniProtKB-KW"/>
</dbReference>
<dbReference type="Gene3D" id="1.10.3210.10">
    <property type="entry name" value="Hypothetical protein af1432"/>
    <property type="match status" value="1"/>
</dbReference>
<keyword evidence="1" id="KW-0378">Hydrolase</keyword>
<dbReference type="SUPFAM" id="SSF109604">
    <property type="entry name" value="HD-domain/PDEase-like"/>
    <property type="match status" value="1"/>
</dbReference>
<organism evidence="1 2">
    <name type="scientific">Streptomyces triticirhizae</name>
    <dbReference type="NCBI Taxonomy" id="2483353"/>
    <lineage>
        <taxon>Bacteria</taxon>
        <taxon>Bacillati</taxon>
        <taxon>Actinomycetota</taxon>
        <taxon>Actinomycetes</taxon>
        <taxon>Kitasatosporales</taxon>
        <taxon>Streptomycetaceae</taxon>
        <taxon>Streptomyces</taxon>
    </lineage>
</organism>
<reference evidence="1 2" key="1">
    <citation type="submission" date="2018-10" db="EMBL/GenBank/DDBJ databases">
        <title>Isolation, diversity and antifungal activity of actinobacteria from wheat.</title>
        <authorList>
            <person name="Han C."/>
        </authorList>
    </citation>
    <scope>NUCLEOTIDE SEQUENCE [LARGE SCALE GENOMIC DNA]</scope>
    <source>
        <strain evidence="1 2">NEAU-YY642</strain>
    </source>
</reference>
<dbReference type="EMBL" id="RFFJ01000041">
    <property type="protein sequence ID" value="RMI41834.1"/>
    <property type="molecule type" value="Genomic_DNA"/>
</dbReference>
<accession>A0A3M2LWC2</accession>
<protein>
    <submittedName>
        <fullName evidence="1">Metal-dependent phosphohydrolase</fullName>
    </submittedName>
</protein>
<dbReference type="RefSeq" id="WP_122183502.1">
    <property type="nucleotide sequence ID" value="NZ_RFFJ01000041.1"/>
</dbReference>
<name>A0A3M2LWC2_9ACTN</name>